<gene>
    <name evidence="2" type="ORF">RJ641_027228</name>
</gene>
<accession>A0AAN8ZL54</accession>
<dbReference type="EMBL" id="JBAMMX010000004">
    <property type="protein sequence ID" value="KAK6941851.1"/>
    <property type="molecule type" value="Genomic_DNA"/>
</dbReference>
<comment type="caution">
    <text evidence="2">The sequence shown here is derived from an EMBL/GenBank/DDBJ whole genome shotgun (WGS) entry which is preliminary data.</text>
</comment>
<dbReference type="InterPro" id="IPR002885">
    <property type="entry name" value="PPR_rpt"/>
</dbReference>
<dbReference type="Pfam" id="PF01535">
    <property type="entry name" value="PPR"/>
    <property type="match status" value="3"/>
</dbReference>
<dbReference type="AlphaFoldDB" id="A0AAN8ZL54"/>
<evidence type="ECO:0000313" key="3">
    <source>
        <dbReference type="Proteomes" id="UP001370490"/>
    </source>
</evidence>
<dbReference type="Proteomes" id="UP001370490">
    <property type="component" value="Unassembled WGS sequence"/>
</dbReference>
<dbReference type="InterPro" id="IPR011990">
    <property type="entry name" value="TPR-like_helical_dom_sf"/>
</dbReference>
<keyword evidence="3" id="KW-1185">Reference proteome</keyword>
<evidence type="ECO:0000313" key="2">
    <source>
        <dbReference type="EMBL" id="KAK6941851.1"/>
    </source>
</evidence>
<evidence type="ECO:0000256" key="1">
    <source>
        <dbReference type="ARBA" id="ARBA00022737"/>
    </source>
</evidence>
<dbReference type="GO" id="GO:0003723">
    <property type="term" value="F:RNA binding"/>
    <property type="evidence" value="ECO:0007669"/>
    <property type="project" value="InterPro"/>
</dbReference>
<dbReference type="GO" id="GO:0009451">
    <property type="term" value="P:RNA modification"/>
    <property type="evidence" value="ECO:0007669"/>
    <property type="project" value="InterPro"/>
</dbReference>
<keyword evidence="1" id="KW-0677">Repeat</keyword>
<dbReference type="InterPro" id="IPR046960">
    <property type="entry name" value="PPR_At4g14850-like_plant"/>
</dbReference>
<reference evidence="2 3" key="1">
    <citation type="submission" date="2023-12" db="EMBL/GenBank/DDBJ databases">
        <title>A high-quality genome assembly for Dillenia turbinata (Dilleniales).</title>
        <authorList>
            <person name="Chanderbali A."/>
        </authorList>
    </citation>
    <scope>NUCLEOTIDE SEQUENCE [LARGE SCALE GENOMIC DNA]</scope>
    <source>
        <strain evidence="2">LSX21</strain>
        <tissue evidence="2">Leaf</tissue>
    </source>
</reference>
<proteinExistence type="predicted"/>
<name>A0AAN8ZL54_9MAGN</name>
<organism evidence="2 3">
    <name type="scientific">Dillenia turbinata</name>
    <dbReference type="NCBI Taxonomy" id="194707"/>
    <lineage>
        <taxon>Eukaryota</taxon>
        <taxon>Viridiplantae</taxon>
        <taxon>Streptophyta</taxon>
        <taxon>Embryophyta</taxon>
        <taxon>Tracheophyta</taxon>
        <taxon>Spermatophyta</taxon>
        <taxon>Magnoliopsida</taxon>
        <taxon>eudicotyledons</taxon>
        <taxon>Gunneridae</taxon>
        <taxon>Pentapetalae</taxon>
        <taxon>Dilleniales</taxon>
        <taxon>Dilleniaceae</taxon>
        <taxon>Dillenia</taxon>
    </lineage>
</organism>
<sequence length="180" mass="20475">MIDGYAQLGEDEEALRLFKKARLKKLDVNDFTFSSVIQVCGNSTFLELGKTIQGLCLKTSYDSSSFVGSALISLYSKCGAYMVFEDITVRNLGMWNLILIAYAQHAHTKEVFSLFKELCRILEEGKYYFELMKEYGIEPEPQHYASNVDLRRAGKLQDAASLIKEMPTYGICLDCFVNWV</sequence>
<dbReference type="PANTHER" id="PTHR47926">
    <property type="entry name" value="PENTATRICOPEPTIDE REPEAT-CONTAINING PROTEIN"/>
    <property type="match status" value="1"/>
</dbReference>
<dbReference type="PANTHER" id="PTHR47926:SF351">
    <property type="entry name" value="MITOCHONDRIAL RNAEDITING FACTOR 1"/>
    <property type="match status" value="1"/>
</dbReference>
<dbReference type="Gene3D" id="1.25.40.10">
    <property type="entry name" value="Tetratricopeptide repeat domain"/>
    <property type="match status" value="2"/>
</dbReference>
<protein>
    <submittedName>
        <fullName evidence="2">Pentatricopeptide repeat</fullName>
    </submittedName>
</protein>